<keyword evidence="2" id="KW-0677">Repeat</keyword>
<evidence type="ECO:0000256" key="3">
    <source>
        <dbReference type="PROSITE-ProRule" id="PRU00524"/>
    </source>
</evidence>
<dbReference type="Pfam" id="PF00677">
    <property type="entry name" value="Lum_binding"/>
    <property type="match status" value="2"/>
</dbReference>
<dbReference type="AlphaFoldDB" id="A0AAE0BJ75"/>
<dbReference type="Proteomes" id="UP001190700">
    <property type="component" value="Unassembled WGS sequence"/>
</dbReference>
<dbReference type="PROSITE" id="PS51177">
    <property type="entry name" value="LUMAZINE_BIND"/>
    <property type="match status" value="2"/>
</dbReference>
<dbReference type="PANTHER" id="PTHR21098:SF0">
    <property type="entry name" value="RIBOFLAVIN SYNTHASE"/>
    <property type="match status" value="1"/>
</dbReference>
<evidence type="ECO:0000313" key="5">
    <source>
        <dbReference type="EMBL" id="KAK3236855.1"/>
    </source>
</evidence>
<dbReference type="PANTHER" id="PTHR21098">
    <property type="entry name" value="RIBOFLAVIN SYNTHASE ALPHA CHAIN"/>
    <property type="match status" value="1"/>
</dbReference>
<gene>
    <name evidence="5" type="ORF">CYMTET_53031</name>
</gene>
<protein>
    <recommendedName>
        <fullName evidence="4">Lumazine-binding domain-containing protein</fullName>
    </recommendedName>
</protein>
<dbReference type="SUPFAM" id="SSF63380">
    <property type="entry name" value="Riboflavin synthase domain-like"/>
    <property type="match status" value="2"/>
</dbReference>
<keyword evidence="1" id="KW-0808">Transferase</keyword>
<dbReference type="CDD" id="cd00402">
    <property type="entry name" value="Riboflavin_synthase_like"/>
    <property type="match status" value="1"/>
</dbReference>
<sequence>MFSIHAVPLGTRNIVAVHKGTTQQSTSRRAPTCSTFHRKCFESKSLLQSGFQGASLKTLRNKASPQARKRAGRCTRQTQALFTGIVQGKAEVQSAERLNYTPDTRPGWTSSDDFMKLRILFPDDTVEGVKMGASIAINGTCLTVTRQEGNAIDFDVIMETLRVTNIGELQSGDSVNYERSARMGDEIGGHNVSGHIQTTAVISAVEQSENNRKVTMKVPMQYMKYILPKGFIAIDGCSLTVGEVEGDTFNVYLIPETLRVTVMGTKVLF</sequence>
<dbReference type="GO" id="GO:0009231">
    <property type="term" value="P:riboflavin biosynthetic process"/>
    <property type="evidence" value="ECO:0007669"/>
    <property type="project" value="TreeGrafter"/>
</dbReference>
<dbReference type="FunFam" id="2.40.30.20:FF:000003">
    <property type="entry name" value="Riboflavin synthase, alpha subunit"/>
    <property type="match status" value="1"/>
</dbReference>
<feature type="repeat" description="Lumazine-binding" evidence="3">
    <location>
        <begin position="81"/>
        <end position="190"/>
    </location>
</feature>
<evidence type="ECO:0000259" key="4">
    <source>
        <dbReference type="PROSITE" id="PS51177"/>
    </source>
</evidence>
<accession>A0AAE0BJ75</accession>
<comment type="caution">
    <text evidence="5">The sequence shown here is derived from an EMBL/GenBank/DDBJ whole genome shotgun (WGS) entry which is preliminary data.</text>
</comment>
<dbReference type="Gene3D" id="2.40.30.20">
    <property type="match status" value="2"/>
</dbReference>
<name>A0AAE0BJ75_9CHLO</name>
<feature type="repeat" description="Lumazine-binding" evidence="3">
    <location>
        <begin position="191"/>
        <end position="269"/>
    </location>
</feature>
<dbReference type="EMBL" id="LGRX02034810">
    <property type="protein sequence ID" value="KAK3236855.1"/>
    <property type="molecule type" value="Genomic_DNA"/>
</dbReference>
<organism evidence="5 6">
    <name type="scientific">Cymbomonas tetramitiformis</name>
    <dbReference type="NCBI Taxonomy" id="36881"/>
    <lineage>
        <taxon>Eukaryota</taxon>
        <taxon>Viridiplantae</taxon>
        <taxon>Chlorophyta</taxon>
        <taxon>Pyramimonadophyceae</taxon>
        <taxon>Pyramimonadales</taxon>
        <taxon>Pyramimonadaceae</taxon>
        <taxon>Cymbomonas</taxon>
    </lineage>
</organism>
<proteinExistence type="predicted"/>
<evidence type="ECO:0000256" key="1">
    <source>
        <dbReference type="ARBA" id="ARBA00022679"/>
    </source>
</evidence>
<dbReference type="InterPro" id="IPR026017">
    <property type="entry name" value="Lumazine-bd_dom"/>
</dbReference>
<evidence type="ECO:0000313" key="6">
    <source>
        <dbReference type="Proteomes" id="UP001190700"/>
    </source>
</evidence>
<keyword evidence="6" id="KW-1185">Reference proteome</keyword>
<dbReference type="InterPro" id="IPR017938">
    <property type="entry name" value="Riboflavin_synthase-like_b-brl"/>
</dbReference>
<feature type="domain" description="Lumazine-binding" evidence="4">
    <location>
        <begin position="81"/>
        <end position="190"/>
    </location>
</feature>
<dbReference type="InterPro" id="IPR001783">
    <property type="entry name" value="Lumazine-bd"/>
</dbReference>
<dbReference type="InterPro" id="IPR023366">
    <property type="entry name" value="ATP_synth_asu-like_sf"/>
</dbReference>
<dbReference type="GO" id="GO:0004746">
    <property type="term" value="F:riboflavin synthase activity"/>
    <property type="evidence" value="ECO:0007669"/>
    <property type="project" value="TreeGrafter"/>
</dbReference>
<dbReference type="NCBIfam" id="NF009566">
    <property type="entry name" value="PRK13020.1"/>
    <property type="match status" value="1"/>
</dbReference>
<dbReference type="NCBIfam" id="NF006767">
    <property type="entry name" value="PRK09289.1"/>
    <property type="match status" value="1"/>
</dbReference>
<evidence type="ECO:0000256" key="2">
    <source>
        <dbReference type="ARBA" id="ARBA00022737"/>
    </source>
</evidence>
<dbReference type="NCBIfam" id="TIGR00187">
    <property type="entry name" value="ribE"/>
    <property type="match status" value="1"/>
</dbReference>
<feature type="domain" description="Lumazine-binding" evidence="4">
    <location>
        <begin position="191"/>
        <end position="269"/>
    </location>
</feature>
<reference evidence="5 6" key="1">
    <citation type="journal article" date="2015" name="Genome Biol. Evol.">
        <title>Comparative Genomics of a Bacterivorous Green Alga Reveals Evolutionary Causalities and Consequences of Phago-Mixotrophic Mode of Nutrition.</title>
        <authorList>
            <person name="Burns J.A."/>
            <person name="Paasch A."/>
            <person name="Narechania A."/>
            <person name="Kim E."/>
        </authorList>
    </citation>
    <scope>NUCLEOTIDE SEQUENCE [LARGE SCALE GENOMIC DNA]</scope>
    <source>
        <strain evidence="5 6">PLY_AMNH</strain>
    </source>
</reference>